<keyword evidence="2" id="KW-1185">Reference proteome</keyword>
<reference evidence="1 2" key="1">
    <citation type="submission" date="2022-12" db="EMBL/GenBank/DDBJ databases">
        <authorList>
            <person name="Mo P."/>
        </authorList>
    </citation>
    <scope>NUCLEOTIDE SEQUENCE [LARGE SCALE GENOMIC DNA]</scope>
    <source>
        <strain evidence="1 2">HUAS 2-6</strain>
    </source>
</reference>
<dbReference type="Proteomes" id="UP001212326">
    <property type="component" value="Chromosome"/>
</dbReference>
<evidence type="ECO:0008006" key="3">
    <source>
        <dbReference type="Google" id="ProtNLM"/>
    </source>
</evidence>
<sequence>MVGHLVGMVAVDQVAGFLGALTAETGCAVASVEYRRVGGGGGGRPATFTDTARAADLLPGLPHRPRRAGSTRNA</sequence>
<name>A0ABY7NV21_9ACTN</name>
<dbReference type="EMBL" id="CP115300">
    <property type="protein sequence ID" value="WBO62091.1"/>
    <property type="molecule type" value="Genomic_DNA"/>
</dbReference>
<organism evidence="1 2">
    <name type="scientific">Streptomyces camelliae</name>
    <dbReference type="NCBI Taxonomy" id="3004093"/>
    <lineage>
        <taxon>Bacteria</taxon>
        <taxon>Bacillati</taxon>
        <taxon>Actinomycetota</taxon>
        <taxon>Actinomycetes</taxon>
        <taxon>Kitasatosporales</taxon>
        <taxon>Streptomycetaceae</taxon>
        <taxon>Streptomyces</taxon>
    </lineage>
</organism>
<evidence type="ECO:0000313" key="2">
    <source>
        <dbReference type="Proteomes" id="UP001212326"/>
    </source>
</evidence>
<protein>
    <recommendedName>
        <fullName evidence="3">Thioesterase domain-containing protein</fullName>
    </recommendedName>
</protein>
<dbReference type="RefSeq" id="WP_270080037.1">
    <property type="nucleotide sequence ID" value="NZ_CP115300.1"/>
</dbReference>
<evidence type="ECO:0000313" key="1">
    <source>
        <dbReference type="EMBL" id="WBO62091.1"/>
    </source>
</evidence>
<proteinExistence type="predicted"/>
<accession>A0ABY7NV21</accession>
<gene>
    <name evidence="1" type="ORF">O1G22_04205</name>
</gene>